<protein>
    <submittedName>
        <fullName evidence="5">Transcription activator ToxR</fullName>
    </submittedName>
</protein>
<reference evidence="5 6" key="1">
    <citation type="submission" date="2009-02" db="EMBL/GenBank/DDBJ databases">
        <title>Vibrio splendidus str. LGP32 complete genome.</title>
        <authorList>
            <person name="Mazel D."/>
            <person name="Le Roux F."/>
        </authorList>
    </citation>
    <scope>NUCLEOTIDE SEQUENCE [LARGE SCALE GENOMIC DNA]</scope>
    <source>
        <strain evidence="5 6">LGP32</strain>
    </source>
</reference>
<keyword evidence="3" id="KW-1133">Transmembrane helix</keyword>
<dbReference type="Proteomes" id="UP000009100">
    <property type="component" value="Chromosome 2"/>
</dbReference>
<feature type="transmembrane region" description="Helical" evidence="3">
    <location>
        <begin position="121"/>
        <end position="145"/>
    </location>
</feature>
<dbReference type="SMART" id="SM00862">
    <property type="entry name" value="Trans_reg_C"/>
    <property type="match status" value="1"/>
</dbReference>
<dbReference type="Gene3D" id="1.10.10.10">
    <property type="entry name" value="Winged helix-like DNA-binding domain superfamily/Winged helix DNA-binding domain"/>
    <property type="match status" value="1"/>
</dbReference>
<dbReference type="STRING" id="575788.VS_II0623"/>
<dbReference type="SUPFAM" id="SSF46894">
    <property type="entry name" value="C-terminal effector domain of the bipartite response regulators"/>
    <property type="match status" value="1"/>
</dbReference>
<dbReference type="GO" id="GO:0003677">
    <property type="term" value="F:DNA binding"/>
    <property type="evidence" value="ECO:0007669"/>
    <property type="project" value="UniProtKB-UniRule"/>
</dbReference>
<evidence type="ECO:0000259" key="4">
    <source>
        <dbReference type="PROSITE" id="PS51755"/>
    </source>
</evidence>
<feature type="DNA-binding region" description="OmpR/PhoB-type" evidence="2">
    <location>
        <begin position="1"/>
        <end position="95"/>
    </location>
</feature>
<dbReference type="InterPro" id="IPR001867">
    <property type="entry name" value="OmpR/PhoB-type_DNA-bd"/>
</dbReference>
<dbReference type="KEGG" id="vsp:VS_II0623"/>
<evidence type="ECO:0000313" key="5">
    <source>
        <dbReference type="EMBL" id="CAV26254.1"/>
    </source>
</evidence>
<evidence type="ECO:0000256" key="2">
    <source>
        <dbReference type="PROSITE-ProRule" id="PRU01091"/>
    </source>
</evidence>
<sequence length="241" mass="27627">MWDFRPQAHSQLRNRISGEEKRLTNTESQLLLLLLSNNHRIVTKAEIHNKIWRGKFVSDASITHAIASLRLALHDTVQTQCIIRTAPKVGYFLTKNTITLVSVNQIQPQPKFPAKLRLFNLSYFSQTLILLSLVSVNLLLFWFIFVPSQPTHRLNMSKVNDKTNTFTIESNDPQSKSLLDRLVSLPELNNSNFYITSNRTRIYVSCIYKENSTSASQSVNFSVDIKRPIAKVVNDIVHECQ</sequence>
<proteinExistence type="predicted"/>
<evidence type="ECO:0000256" key="3">
    <source>
        <dbReference type="SAM" id="Phobius"/>
    </source>
</evidence>
<keyword evidence="3" id="KW-0812">Transmembrane</keyword>
<evidence type="ECO:0000313" key="6">
    <source>
        <dbReference type="Proteomes" id="UP000009100"/>
    </source>
</evidence>
<organism evidence="5 6">
    <name type="scientific">Vibrio atlanticus (strain LGP32)</name>
    <name type="common">Vibrio splendidus (strain Mel32)</name>
    <dbReference type="NCBI Taxonomy" id="575788"/>
    <lineage>
        <taxon>Bacteria</taxon>
        <taxon>Pseudomonadati</taxon>
        <taxon>Pseudomonadota</taxon>
        <taxon>Gammaproteobacteria</taxon>
        <taxon>Vibrionales</taxon>
        <taxon>Vibrionaceae</taxon>
        <taxon>Vibrio</taxon>
    </lineage>
</organism>
<dbReference type="GO" id="GO:0006355">
    <property type="term" value="P:regulation of DNA-templated transcription"/>
    <property type="evidence" value="ECO:0007669"/>
    <property type="project" value="InterPro"/>
</dbReference>
<accession>B7VRN5</accession>
<dbReference type="eggNOG" id="COG3710">
    <property type="taxonomic scope" value="Bacteria"/>
</dbReference>
<dbReference type="Pfam" id="PF00486">
    <property type="entry name" value="Trans_reg_C"/>
    <property type="match status" value="1"/>
</dbReference>
<dbReference type="EMBL" id="FM954973">
    <property type="protein sequence ID" value="CAV26254.1"/>
    <property type="molecule type" value="Genomic_DNA"/>
</dbReference>
<keyword evidence="3" id="KW-0472">Membrane</keyword>
<evidence type="ECO:0000256" key="1">
    <source>
        <dbReference type="ARBA" id="ARBA00023125"/>
    </source>
</evidence>
<dbReference type="HOGENOM" id="CLU_096826_0_0_6"/>
<name>B7VRN5_VIBA3</name>
<dbReference type="InterPro" id="IPR036388">
    <property type="entry name" value="WH-like_DNA-bd_sf"/>
</dbReference>
<dbReference type="InterPro" id="IPR016032">
    <property type="entry name" value="Sig_transdc_resp-reg_C-effctor"/>
</dbReference>
<dbReference type="PATRIC" id="fig|575788.5.peg.602"/>
<dbReference type="AlphaFoldDB" id="B7VRN5"/>
<gene>
    <name evidence="5" type="ordered locus">VS_II0623</name>
</gene>
<keyword evidence="1 2" id="KW-0238">DNA-binding</keyword>
<dbReference type="PROSITE" id="PS51755">
    <property type="entry name" value="OMPR_PHOB"/>
    <property type="match status" value="1"/>
</dbReference>
<feature type="domain" description="OmpR/PhoB-type" evidence="4">
    <location>
        <begin position="1"/>
        <end position="95"/>
    </location>
</feature>
<dbReference type="GO" id="GO:0000160">
    <property type="term" value="P:phosphorelay signal transduction system"/>
    <property type="evidence" value="ECO:0007669"/>
    <property type="project" value="InterPro"/>
</dbReference>